<reference evidence="6 7" key="1">
    <citation type="journal article" date="2011" name="Stand. Genomic Sci.">
        <title>Complete genome sequence of Syntrophobotulus glycolicus type strain (FlGlyR).</title>
        <authorList>
            <person name="Han C."/>
            <person name="Mwirichia R."/>
            <person name="Chertkov O."/>
            <person name="Held B."/>
            <person name="Lapidus A."/>
            <person name="Nolan M."/>
            <person name="Lucas S."/>
            <person name="Hammon N."/>
            <person name="Deshpande S."/>
            <person name="Cheng J.F."/>
            <person name="Tapia R."/>
            <person name="Goodwin L."/>
            <person name="Pitluck S."/>
            <person name="Huntemann M."/>
            <person name="Liolios K."/>
            <person name="Ivanova N."/>
            <person name="Pagani I."/>
            <person name="Mavromatis K."/>
            <person name="Ovchinikova G."/>
            <person name="Pati A."/>
            <person name="Chen A."/>
            <person name="Palaniappan K."/>
            <person name="Land M."/>
            <person name="Hauser L."/>
            <person name="Brambilla E.M."/>
            <person name="Rohde M."/>
            <person name="Spring S."/>
            <person name="Sikorski J."/>
            <person name="Goker M."/>
            <person name="Woyke T."/>
            <person name="Bristow J."/>
            <person name="Eisen J.A."/>
            <person name="Markowitz V."/>
            <person name="Hugenholtz P."/>
            <person name="Kyrpides N.C."/>
            <person name="Klenk H.P."/>
            <person name="Detter J.C."/>
        </authorList>
    </citation>
    <scope>NUCLEOTIDE SEQUENCE [LARGE SCALE GENOMIC DNA]</scope>
    <source>
        <strain evidence="7">DSM 8271 / FlGlyR</strain>
    </source>
</reference>
<feature type="domain" description="ABC transporter" evidence="5">
    <location>
        <begin position="5"/>
        <end position="235"/>
    </location>
</feature>
<dbReference type="PROSITE" id="PS00211">
    <property type="entry name" value="ABC_TRANSPORTER_1"/>
    <property type="match status" value="1"/>
</dbReference>
<dbReference type="SMART" id="SM00382">
    <property type="entry name" value="AAA"/>
    <property type="match status" value="1"/>
</dbReference>
<dbReference type="EC" id="3.6.3.25" evidence="6"/>
<keyword evidence="4" id="KW-0067">ATP-binding</keyword>
<dbReference type="SUPFAM" id="SSF52540">
    <property type="entry name" value="P-loop containing nucleoside triphosphate hydrolases"/>
    <property type="match status" value="1"/>
</dbReference>
<keyword evidence="6" id="KW-0378">Hydrolase</keyword>
<evidence type="ECO:0000256" key="3">
    <source>
        <dbReference type="ARBA" id="ARBA00022741"/>
    </source>
</evidence>
<protein>
    <submittedName>
        <fullName evidence="6">Sulfate-transporting ATPase</fullName>
        <ecNumber evidence="6">3.6.3.25</ecNumber>
    </submittedName>
</protein>
<dbReference type="InterPro" id="IPR003593">
    <property type="entry name" value="AAA+_ATPase"/>
</dbReference>
<dbReference type="GO" id="GO:0016887">
    <property type="term" value="F:ATP hydrolysis activity"/>
    <property type="evidence" value="ECO:0007669"/>
    <property type="project" value="InterPro"/>
</dbReference>
<evidence type="ECO:0000256" key="2">
    <source>
        <dbReference type="ARBA" id="ARBA00022448"/>
    </source>
</evidence>
<evidence type="ECO:0000259" key="5">
    <source>
        <dbReference type="PROSITE" id="PS50893"/>
    </source>
</evidence>
<dbReference type="Pfam" id="PF13732">
    <property type="entry name" value="DrrA1-3_C"/>
    <property type="match status" value="1"/>
</dbReference>
<name>F0SWE2_SYNGF</name>
<comment type="similarity">
    <text evidence="1">Belongs to the ABC transporter superfamily.</text>
</comment>
<dbReference type="Pfam" id="PF00005">
    <property type="entry name" value="ABC_tran"/>
    <property type="match status" value="1"/>
</dbReference>
<dbReference type="InterPro" id="IPR025302">
    <property type="entry name" value="DrrA1/2-like_C"/>
</dbReference>
<dbReference type="PROSITE" id="PS50893">
    <property type="entry name" value="ABC_TRANSPORTER_2"/>
    <property type="match status" value="1"/>
</dbReference>
<evidence type="ECO:0000256" key="4">
    <source>
        <dbReference type="ARBA" id="ARBA00022840"/>
    </source>
</evidence>
<dbReference type="InterPro" id="IPR027417">
    <property type="entry name" value="P-loop_NTPase"/>
</dbReference>
<keyword evidence="3" id="KW-0547">Nucleotide-binding</keyword>
<dbReference type="EMBL" id="CP002547">
    <property type="protein sequence ID" value="ADY55708.1"/>
    <property type="molecule type" value="Genomic_DNA"/>
</dbReference>
<evidence type="ECO:0000313" key="6">
    <source>
        <dbReference type="EMBL" id="ADY55708.1"/>
    </source>
</evidence>
<sequence length="304" mass="33301">MSKMIEVSGLTKSYGEIRAVRGIDFDVEQGQLFAFLGPNGAGKSTTIDILCTLLKADSGRVVINGHVLGGADSRIRSSIGVVFQDHLLDPLLTVRENLMTRGSFYKIPRAVLREKVGQAAQSAGVTDFIDRRYGSLSGGQRRRADIARALVNAPKILFLDEPTTGLDPQTRGNIWQTIRTLQSENKMTVLMTTHYMEEAARADYVVIIDHGLLVAQGTPDELRHRYTSDTLRMTAPDADGLKAVLDGLGVDYTASGIQFTLKLKSTVDSVAILARCQEYLTHIEVQSGTMDDVFIAITGKEIRE</sequence>
<dbReference type="eggNOG" id="COG1131">
    <property type="taxonomic scope" value="Bacteria"/>
</dbReference>
<gene>
    <name evidence="6" type="ordered locus">Sgly_1405</name>
</gene>
<organism evidence="6 7">
    <name type="scientific">Syntrophobotulus glycolicus (strain DSM 8271 / FlGlyR)</name>
    <dbReference type="NCBI Taxonomy" id="645991"/>
    <lineage>
        <taxon>Bacteria</taxon>
        <taxon>Bacillati</taxon>
        <taxon>Bacillota</taxon>
        <taxon>Clostridia</taxon>
        <taxon>Eubacteriales</taxon>
        <taxon>Desulfitobacteriaceae</taxon>
        <taxon>Syntrophobotulus</taxon>
    </lineage>
</organism>
<evidence type="ECO:0000256" key="1">
    <source>
        <dbReference type="ARBA" id="ARBA00005417"/>
    </source>
</evidence>
<dbReference type="KEGG" id="sgy:Sgly_1405"/>
<dbReference type="Proteomes" id="UP000007488">
    <property type="component" value="Chromosome"/>
</dbReference>
<dbReference type="InterPro" id="IPR003439">
    <property type="entry name" value="ABC_transporter-like_ATP-bd"/>
</dbReference>
<dbReference type="PANTHER" id="PTHR42711">
    <property type="entry name" value="ABC TRANSPORTER ATP-BINDING PROTEIN"/>
    <property type="match status" value="1"/>
</dbReference>
<dbReference type="HOGENOM" id="CLU_000604_1_2_9"/>
<dbReference type="InterPro" id="IPR050763">
    <property type="entry name" value="ABC_transporter_ATP-binding"/>
</dbReference>
<reference evidence="7" key="2">
    <citation type="submission" date="2011-02" db="EMBL/GenBank/DDBJ databases">
        <title>The complete genome of Syntrophobotulus glycolicus DSM 8271.</title>
        <authorList>
            <person name="Lucas S."/>
            <person name="Copeland A."/>
            <person name="Lapidus A."/>
            <person name="Bruce D."/>
            <person name="Goodwin L."/>
            <person name="Pitluck S."/>
            <person name="Kyrpides N."/>
            <person name="Mavromatis K."/>
            <person name="Pagani I."/>
            <person name="Ivanova N."/>
            <person name="Mikhailova N."/>
            <person name="Chertkov O."/>
            <person name="Held B."/>
            <person name="Detter J.C."/>
            <person name="Tapia R."/>
            <person name="Han C."/>
            <person name="Land M."/>
            <person name="Hauser L."/>
            <person name="Markowitz V."/>
            <person name="Cheng J.-F."/>
            <person name="Hugenholtz P."/>
            <person name="Woyke T."/>
            <person name="Wu D."/>
            <person name="Spring S."/>
            <person name="Schroeder M."/>
            <person name="Brambilla E."/>
            <person name="Klenk H.-P."/>
            <person name="Eisen J.A."/>
        </authorList>
    </citation>
    <scope>NUCLEOTIDE SEQUENCE [LARGE SCALE GENOMIC DNA]</scope>
    <source>
        <strain evidence="7">DSM 8271 / FlGlyR</strain>
    </source>
</reference>
<keyword evidence="2" id="KW-0813">Transport</keyword>
<dbReference type="Gene3D" id="3.40.50.300">
    <property type="entry name" value="P-loop containing nucleotide triphosphate hydrolases"/>
    <property type="match status" value="1"/>
</dbReference>
<evidence type="ECO:0000313" key="7">
    <source>
        <dbReference type="Proteomes" id="UP000007488"/>
    </source>
</evidence>
<dbReference type="GO" id="GO:0005524">
    <property type="term" value="F:ATP binding"/>
    <property type="evidence" value="ECO:0007669"/>
    <property type="project" value="UniProtKB-KW"/>
</dbReference>
<keyword evidence="7" id="KW-1185">Reference proteome</keyword>
<accession>F0SWE2</accession>
<dbReference type="RefSeq" id="WP_013624578.1">
    <property type="nucleotide sequence ID" value="NC_015172.1"/>
</dbReference>
<dbReference type="PANTHER" id="PTHR42711:SF5">
    <property type="entry name" value="ABC TRANSPORTER ATP-BINDING PROTEIN NATA"/>
    <property type="match status" value="1"/>
</dbReference>
<dbReference type="STRING" id="645991.Sgly_1405"/>
<dbReference type="AlphaFoldDB" id="F0SWE2"/>
<dbReference type="InterPro" id="IPR017871">
    <property type="entry name" value="ABC_transporter-like_CS"/>
</dbReference>
<proteinExistence type="inferred from homology"/>
<dbReference type="OrthoDB" id="1805624at2"/>